<proteinExistence type="predicted"/>
<evidence type="ECO:0000259" key="3">
    <source>
        <dbReference type="PROSITE" id="PS51272"/>
    </source>
</evidence>
<name>A0ABT9VUR8_9BACI</name>
<organism evidence="4 5">
    <name type="scientific">Caldalkalibacillus horti</name>
    <dbReference type="NCBI Taxonomy" id="77523"/>
    <lineage>
        <taxon>Bacteria</taxon>
        <taxon>Bacillati</taxon>
        <taxon>Bacillota</taxon>
        <taxon>Bacilli</taxon>
        <taxon>Bacillales</taxon>
        <taxon>Bacillaceae</taxon>
        <taxon>Caldalkalibacillus</taxon>
    </lineage>
</organism>
<dbReference type="InterPro" id="IPR001119">
    <property type="entry name" value="SLH_dom"/>
</dbReference>
<evidence type="ECO:0000256" key="2">
    <source>
        <dbReference type="SAM" id="SignalP"/>
    </source>
</evidence>
<sequence>MKRLWMLALALVLVFTLGQSAWAFTDTQNDPHAEQIKALKEAGILSGEADGLFHPNKKLTYAAGISAIVKALDLSLESETFNTVPKASDSYTNLSDQAWYAEAFIIARLNGIEVPRDVSPDDELTREQFIHYLYQGINATGQYGYTKMYFFIADEAEFTENFMGGIQNLLNARFDLLDQEGRFYPQASVTRSDAASWLYQARQFVQQHDEAAQEEPVVESPLADLALEEKSINSSVKQVTVTATAPHPGYGIKIKSITFDGEQAIIHTETIMPEEGMAYPQVITEVSASTFIDASYKPVLADKSRNIKSLR</sequence>
<evidence type="ECO:0000313" key="5">
    <source>
        <dbReference type="Proteomes" id="UP001235840"/>
    </source>
</evidence>
<accession>A0ABT9VUR8</accession>
<keyword evidence="5" id="KW-1185">Reference proteome</keyword>
<feature type="chain" id="PRO_5046391719" description="SLH domain-containing protein" evidence="2">
    <location>
        <begin position="24"/>
        <end position="311"/>
    </location>
</feature>
<dbReference type="RefSeq" id="WP_307390792.1">
    <property type="nucleotide sequence ID" value="NZ_JAUSTY010000002.1"/>
</dbReference>
<dbReference type="PROSITE" id="PS51272">
    <property type="entry name" value="SLH"/>
    <property type="match status" value="1"/>
</dbReference>
<reference evidence="4 5" key="1">
    <citation type="submission" date="2023-07" db="EMBL/GenBank/DDBJ databases">
        <title>Genomic Encyclopedia of Type Strains, Phase IV (KMG-IV): sequencing the most valuable type-strain genomes for metagenomic binning, comparative biology and taxonomic classification.</title>
        <authorList>
            <person name="Goeker M."/>
        </authorList>
    </citation>
    <scope>NUCLEOTIDE SEQUENCE [LARGE SCALE GENOMIC DNA]</scope>
    <source>
        <strain evidence="4 5">DSM 12751</strain>
    </source>
</reference>
<feature type="signal peptide" evidence="2">
    <location>
        <begin position="1"/>
        <end position="23"/>
    </location>
</feature>
<dbReference type="Pfam" id="PF00395">
    <property type="entry name" value="SLH"/>
    <property type="match status" value="1"/>
</dbReference>
<keyword evidence="1 2" id="KW-0732">Signal</keyword>
<dbReference type="Proteomes" id="UP001235840">
    <property type="component" value="Unassembled WGS sequence"/>
</dbReference>
<comment type="caution">
    <text evidence="4">The sequence shown here is derived from an EMBL/GenBank/DDBJ whole genome shotgun (WGS) entry which is preliminary data.</text>
</comment>
<protein>
    <recommendedName>
        <fullName evidence="3">SLH domain-containing protein</fullName>
    </recommendedName>
</protein>
<feature type="domain" description="SLH" evidence="3">
    <location>
        <begin position="19"/>
        <end position="82"/>
    </location>
</feature>
<gene>
    <name evidence="4" type="ORF">J2S11_000637</name>
</gene>
<evidence type="ECO:0000256" key="1">
    <source>
        <dbReference type="ARBA" id="ARBA00022729"/>
    </source>
</evidence>
<evidence type="ECO:0000313" key="4">
    <source>
        <dbReference type="EMBL" id="MDQ0164737.1"/>
    </source>
</evidence>
<dbReference type="EMBL" id="JAUSTY010000002">
    <property type="protein sequence ID" value="MDQ0164737.1"/>
    <property type="molecule type" value="Genomic_DNA"/>
</dbReference>